<evidence type="ECO:0000256" key="9">
    <source>
        <dbReference type="RuleBase" id="RU004016"/>
    </source>
</evidence>
<dbReference type="InterPro" id="IPR018044">
    <property type="entry name" value="Peptidase_S11"/>
</dbReference>
<dbReference type="PANTHER" id="PTHR21581:SF6">
    <property type="entry name" value="TRAFFICKING PROTEIN PARTICLE COMPLEX SUBUNIT 12"/>
    <property type="match status" value="1"/>
</dbReference>
<evidence type="ECO:0000256" key="6">
    <source>
        <dbReference type="ARBA" id="ARBA00023316"/>
    </source>
</evidence>
<accession>A0A1F6BY74</accession>
<dbReference type="PRINTS" id="PR00725">
    <property type="entry name" value="DADACBPTASE1"/>
</dbReference>
<keyword evidence="2" id="KW-0732">Signal</keyword>
<dbReference type="Gene3D" id="3.40.710.10">
    <property type="entry name" value="DD-peptidase/beta-lactamase superfamily"/>
    <property type="match status" value="1"/>
</dbReference>
<keyword evidence="4" id="KW-0133">Cell shape</keyword>
<evidence type="ECO:0000313" key="11">
    <source>
        <dbReference type="EMBL" id="OGG41722.1"/>
    </source>
</evidence>
<gene>
    <name evidence="11" type="ORF">A3A21_03610</name>
</gene>
<dbReference type="GO" id="GO:0009252">
    <property type="term" value="P:peptidoglycan biosynthetic process"/>
    <property type="evidence" value="ECO:0007669"/>
    <property type="project" value="UniProtKB-KW"/>
</dbReference>
<evidence type="ECO:0000256" key="7">
    <source>
        <dbReference type="PIRSR" id="PIRSR618044-1"/>
    </source>
</evidence>
<evidence type="ECO:0000256" key="4">
    <source>
        <dbReference type="ARBA" id="ARBA00022960"/>
    </source>
</evidence>
<comment type="similarity">
    <text evidence="1 9">Belongs to the peptidase S11 family.</text>
</comment>
<comment type="caution">
    <text evidence="11">The sequence shown here is derived from an EMBL/GenBank/DDBJ whole genome shotgun (WGS) entry which is preliminary data.</text>
</comment>
<feature type="active site" evidence="7">
    <location>
        <position position="161"/>
    </location>
</feature>
<dbReference type="Proteomes" id="UP000176996">
    <property type="component" value="Unassembled WGS sequence"/>
</dbReference>
<keyword evidence="5" id="KW-0573">Peptidoglycan synthesis</keyword>
<evidence type="ECO:0000313" key="12">
    <source>
        <dbReference type="Proteomes" id="UP000176996"/>
    </source>
</evidence>
<feature type="active site" description="Acyl-ester intermediate" evidence="7">
    <location>
        <position position="106"/>
    </location>
</feature>
<proteinExistence type="inferred from homology"/>
<dbReference type="GO" id="GO:0008360">
    <property type="term" value="P:regulation of cell shape"/>
    <property type="evidence" value="ECO:0007669"/>
    <property type="project" value="UniProtKB-KW"/>
</dbReference>
<dbReference type="GO" id="GO:0009002">
    <property type="term" value="F:serine-type D-Ala-D-Ala carboxypeptidase activity"/>
    <property type="evidence" value="ECO:0007669"/>
    <property type="project" value="InterPro"/>
</dbReference>
<organism evidence="11 12">
    <name type="scientific">Candidatus Jorgensenbacteria bacterium RIFCSPLOWO2_01_FULL_45_25b</name>
    <dbReference type="NCBI Taxonomy" id="1798471"/>
    <lineage>
        <taxon>Bacteria</taxon>
        <taxon>Candidatus Joergenseniibacteriota</taxon>
    </lineage>
</organism>
<dbReference type="InterPro" id="IPR001967">
    <property type="entry name" value="Peptidase_S11_N"/>
</dbReference>
<feature type="binding site" evidence="8">
    <location>
        <position position="266"/>
    </location>
    <ligand>
        <name>substrate</name>
    </ligand>
</feature>
<sequence>MNTPWRAFFLTGALIVTLLFTRNLYLTNHSVGSSQSFLSKTLPQTQESLYAASLTDVAHERVSVLPIRKWDVLDPALSSEAVLLQSLDDSFPFYHQETYKSWPTASLAKLMTAVVVFEQIGFSKNIPITERAVATEGVAGGLQIGEIYSSEDLLKIMLLSSSNDAAVAFEDFLGGTEMFVSFMNKKAMELGMTRTMFQGASGLSNLSFSTASDMLRLAKYILQEHPDIFNWTRLHNFLVQPTNGTESKTIYNINPFVSDEGFLGGKTGTSPGARENLLAFFTFQDTRVVMILLGSRNRVLDAKRLMEWTENAYIF</sequence>
<protein>
    <recommendedName>
        <fullName evidence="10">Peptidase S11 D-alanyl-D-alanine carboxypeptidase A N-terminal domain-containing protein</fullName>
    </recommendedName>
</protein>
<dbReference type="EMBL" id="MFKK01000009">
    <property type="protein sequence ID" value="OGG41722.1"/>
    <property type="molecule type" value="Genomic_DNA"/>
</dbReference>
<dbReference type="GO" id="GO:0006508">
    <property type="term" value="P:proteolysis"/>
    <property type="evidence" value="ECO:0007669"/>
    <property type="project" value="InterPro"/>
</dbReference>
<keyword evidence="6" id="KW-0961">Cell wall biogenesis/degradation</keyword>
<dbReference type="SUPFAM" id="SSF56601">
    <property type="entry name" value="beta-lactamase/transpeptidase-like"/>
    <property type="match status" value="1"/>
</dbReference>
<evidence type="ECO:0000256" key="3">
    <source>
        <dbReference type="ARBA" id="ARBA00022801"/>
    </source>
</evidence>
<evidence type="ECO:0000259" key="10">
    <source>
        <dbReference type="Pfam" id="PF00768"/>
    </source>
</evidence>
<evidence type="ECO:0000256" key="1">
    <source>
        <dbReference type="ARBA" id="ARBA00007164"/>
    </source>
</evidence>
<dbReference type="AlphaFoldDB" id="A0A1F6BY74"/>
<feature type="domain" description="Peptidase S11 D-alanyl-D-alanine carboxypeptidase A N-terminal" evidence="10">
    <location>
        <begin position="93"/>
        <end position="296"/>
    </location>
</feature>
<name>A0A1F6BY74_9BACT</name>
<dbReference type="Pfam" id="PF00768">
    <property type="entry name" value="Peptidase_S11"/>
    <property type="match status" value="1"/>
</dbReference>
<evidence type="ECO:0000256" key="8">
    <source>
        <dbReference type="PIRSR" id="PIRSR618044-2"/>
    </source>
</evidence>
<reference evidence="11 12" key="1">
    <citation type="journal article" date="2016" name="Nat. Commun.">
        <title>Thousands of microbial genomes shed light on interconnected biogeochemical processes in an aquifer system.</title>
        <authorList>
            <person name="Anantharaman K."/>
            <person name="Brown C.T."/>
            <person name="Hug L.A."/>
            <person name="Sharon I."/>
            <person name="Castelle C.J."/>
            <person name="Probst A.J."/>
            <person name="Thomas B.C."/>
            <person name="Singh A."/>
            <person name="Wilkins M.J."/>
            <person name="Karaoz U."/>
            <person name="Brodie E.L."/>
            <person name="Williams K.H."/>
            <person name="Hubbard S.S."/>
            <person name="Banfield J.F."/>
        </authorList>
    </citation>
    <scope>NUCLEOTIDE SEQUENCE [LARGE SCALE GENOMIC DNA]</scope>
</reference>
<dbReference type="STRING" id="1798471.A3A21_03610"/>
<evidence type="ECO:0000256" key="2">
    <source>
        <dbReference type="ARBA" id="ARBA00022729"/>
    </source>
</evidence>
<keyword evidence="3" id="KW-0378">Hydrolase</keyword>
<dbReference type="GO" id="GO:0071555">
    <property type="term" value="P:cell wall organization"/>
    <property type="evidence" value="ECO:0007669"/>
    <property type="project" value="UniProtKB-KW"/>
</dbReference>
<feature type="active site" description="Proton acceptor" evidence="7">
    <location>
        <position position="109"/>
    </location>
</feature>
<evidence type="ECO:0000256" key="5">
    <source>
        <dbReference type="ARBA" id="ARBA00022984"/>
    </source>
</evidence>
<dbReference type="InterPro" id="IPR012338">
    <property type="entry name" value="Beta-lactam/transpept-like"/>
</dbReference>
<dbReference type="PANTHER" id="PTHR21581">
    <property type="entry name" value="D-ALANYL-D-ALANINE CARBOXYPEPTIDASE"/>
    <property type="match status" value="1"/>
</dbReference>